<dbReference type="Gene3D" id="2.40.280.10">
    <property type="match status" value="1"/>
</dbReference>
<evidence type="ECO:0000313" key="6">
    <source>
        <dbReference type="EMBL" id="VFK33194.1"/>
    </source>
</evidence>
<dbReference type="EMBL" id="CAADFQ010000041">
    <property type="protein sequence ID" value="VFK33194.1"/>
    <property type="molecule type" value="Genomic_DNA"/>
</dbReference>
<evidence type="ECO:0000313" key="7">
    <source>
        <dbReference type="EMBL" id="VFK76043.1"/>
    </source>
</evidence>
<dbReference type="NCBIfam" id="TIGR00086">
    <property type="entry name" value="smpB"/>
    <property type="match status" value="1"/>
</dbReference>
<evidence type="ECO:0000256" key="3">
    <source>
        <dbReference type="HAMAP-Rule" id="MF_00023"/>
    </source>
</evidence>
<evidence type="ECO:0000313" key="5">
    <source>
        <dbReference type="EMBL" id="VFK31537.1"/>
    </source>
</evidence>
<comment type="similarity">
    <text evidence="3">Belongs to the SmpB family.</text>
</comment>
<dbReference type="AlphaFoldDB" id="A0A451BCN1"/>
<dbReference type="Pfam" id="PF01668">
    <property type="entry name" value="SmpB"/>
    <property type="match status" value="1"/>
</dbReference>
<dbReference type="GO" id="GO:0005829">
    <property type="term" value="C:cytosol"/>
    <property type="evidence" value="ECO:0007669"/>
    <property type="project" value="TreeGrafter"/>
</dbReference>
<dbReference type="PROSITE" id="PS01317">
    <property type="entry name" value="SSRP"/>
    <property type="match status" value="1"/>
</dbReference>
<comment type="subcellular location">
    <subcellularLocation>
        <location evidence="3">Cytoplasm</location>
    </subcellularLocation>
    <text evidence="3">The tmRNA-SmpB complex associates with stalled 70S ribosomes.</text>
</comment>
<accession>A0A451BCN1</accession>
<evidence type="ECO:0000256" key="4">
    <source>
        <dbReference type="SAM" id="MobiDB-lite"/>
    </source>
</evidence>
<dbReference type="InterPro" id="IPR000037">
    <property type="entry name" value="SsrA-bd_prot"/>
</dbReference>
<keyword evidence="2 3" id="KW-0694">RNA-binding</keyword>
<evidence type="ECO:0000256" key="1">
    <source>
        <dbReference type="ARBA" id="ARBA00022490"/>
    </source>
</evidence>
<proteinExistence type="inferred from homology"/>
<dbReference type="EMBL" id="CAADGH010000039">
    <property type="protein sequence ID" value="VFK76043.1"/>
    <property type="molecule type" value="Genomic_DNA"/>
</dbReference>
<dbReference type="InterPro" id="IPR020081">
    <property type="entry name" value="SsrA-bd_prot_CS"/>
</dbReference>
<dbReference type="GO" id="GO:0003723">
    <property type="term" value="F:RNA binding"/>
    <property type="evidence" value="ECO:0007669"/>
    <property type="project" value="UniProtKB-UniRule"/>
</dbReference>
<comment type="function">
    <text evidence="3">Required for rescue of stalled ribosomes mediated by trans-translation. Binds to transfer-messenger RNA (tmRNA), required for stable association of tmRNA with ribosomes. tmRNA and SmpB together mimic tRNA shape, replacing the anticodon stem-loop with SmpB. tmRNA is encoded by the ssrA gene; the 2 termini fold to resemble tRNA(Ala) and it encodes a 'tag peptide', a short internal open reading frame. During trans-translation Ala-aminoacylated tmRNA acts like a tRNA, entering the A-site of stalled ribosomes, displacing the stalled mRNA. The ribosome then switches to translate the ORF on the tmRNA; the nascent peptide is terminated with the 'tag peptide' encoded by the tmRNA and targeted for degradation. The ribosome is freed to recommence translation, which seems to be the essential function of trans-translation.</text>
</comment>
<dbReference type="NCBIfam" id="NF003843">
    <property type="entry name" value="PRK05422.1"/>
    <property type="match status" value="1"/>
</dbReference>
<organism evidence="7">
    <name type="scientific">Candidatus Kentrum sp. MB</name>
    <dbReference type="NCBI Taxonomy" id="2138164"/>
    <lineage>
        <taxon>Bacteria</taxon>
        <taxon>Pseudomonadati</taxon>
        <taxon>Pseudomonadota</taxon>
        <taxon>Gammaproteobacteria</taxon>
        <taxon>Candidatus Kentrum</taxon>
    </lineage>
</organism>
<reference evidence="7" key="1">
    <citation type="submission" date="2019-02" db="EMBL/GenBank/DDBJ databases">
        <authorList>
            <person name="Gruber-Vodicka R. H."/>
            <person name="Seah K. B. B."/>
        </authorList>
    </citation>
    <scope>NUCLEOTIDE SEQUENCE</scope>
    <source>
        <strain evidence="5">BECK_BZ197</strain>
        <strain evidence="7">BECK_BZ198</strain>
        <strain evidence="6">BECK_BZ199</strain>
    </source>
</reference>
<feature type="region of interest" description="Disordered" evidence="4">
    <location>
        <begin position="140"/>
        <end position="159"/>
    </location>
</feature>
<dbReference type="InterPro" id="IPR023620">
    <property type="entry name" value="SmpB"/>
</dbReference>
<evidence type="ECO:0000256" key="2">
    <source>
        <dbReference type="ARBA" id="ARBA00022884"/>
    </source>
</evidence>
<gene>
    <name evidence="3" type="primary">smpB</name>
    <name evidence="5" type="ORF">BECKMB1821G_GA0114241_10866</name>
    <name evidence="7" type="ORF">BECKMB1821H_GA0114242_103924</name>
    <name evidence="6" type="ORF">BECKMB1821I_GA0114274_104125</name>
</gene>
<name>A0A451BCN1_9GAMM</name>
<dbReference type="EMBL" id="CAADFO010000086">
    <property type="protein sequence ID" value="VFK31537.1"/>
    <property type="molecule type" value="Genomic_DNA"/>
</dbReference>
<dbReference type="SUPFAM" id="SSF74982">
    <property type="entry name" value="Small protein B (SmpB)"/>
    <property type="match status" value="1"/>
</dbReference>
<dbReference type="HAMAP" id="MF_00023">
    <property type="entry name" value="SmpB"/>
    <property type="match status" value="1"/>
</dbReference>
<sequence>MPKPKTKRPTNTIALNKKVRYDYFIEERLEAGIALEGWEVKSLRAGRIQLKESYVLLKGNEVWLFGAHLSPLASASTHVNADPLRTRKLLLHRKEISRLIGIVERRGYTLVPTAMYWKQGRAKLEIGTARGKKQFDKRATEKDRDWAREKQRILKTDRT</sequence>
<dbReference type="CDD" id="cd09294">
    <property type="entry name" value="SmpB"/>
    <property type="match status" value="1"/>
</dbReference>
<dbReference type="GO" id="GO:0070930">
    <property type="term" value="P:trans-translation-dependent protein tagging"/>
    <property type="evidence" value="ECO:0007669"/>
    <property type="project" value="TreeGrafter"/>
</dbReference>
<dbReference type="PANTHER" id="PTHR30308">
    <property type="entry name" value="TMRNA-BINDING COMPONENT OF TRANS-TRANSLATION TAGGING COMPLEX"/>
    <property type="match status" value="1"/>
</dbReference>
<keyword evidence="1 3" id="KW-0963">Cytoplasm</keyword>
<protein>
    <recommendedName>
        <fullName evidence="3">SsrA-binding protein</fullName>
    </recommendedName>
    <alternativeName>
        <fullName evidence="3">Small protein B</fullName>
    </alternativeName>
</protein>
<dbReference type="PANTHER" id="PTHR30308:SF2">
    <property type="entry name" value="SSRA-BINDING PROTEIN"/>
    <property type="match status" value="1"/>
</dbReference>
<dbReference type="GO" id="GO:0070929">
    <property type="term" value="P:trans-translation"/>
    <property type="evidence" value="ECO:0007669"/>
    <property type="project" value="UniProtKB-UniRule"/>
</dbReference>